<feature type="transmembrane region" description="Helical" evidence="1">
    <location>
        <begin position="61"/>
        <end position="83"/>
    </location>
</feature>
<dbReference type="Pfam" id="PF02325">
    <property type="entry name" value="CCB3_YggT"/>
    <property type="match status" value="2"/>
</dbReference>
<keyword evidence="1" id="KW-0472">Membrane</keyword>
<reference evidence="2" key="1">
    <citation type="journal article" date="2023" name="Front. Microbiol.">
        <title>Genome analysis of Candidatus Aschnera chinzeii, the bacterial endosymbiont of the blood-sucking bat fly Penicillidia jenynsii (Insecta: Diptera: Nycteribiidae).</title>
        <authorList>
            <person name="Koga R."/>
            <person name="Moriyama M."/>
            <person name="Nozaki T."/>
            <person name="Fukatsu T."/>
        </authorList>
    </citation>
    <scope>NUCLEOTIDE SEQUENCE</scope>
    <source>
        <strain evidence="2">Kw-01</strain>
    </source>
</reference>
<organism evidence="2">
    <name type="scientific">Candidatus Aschnera chinzeii</name>
    <dbReference type="NCBI Taxonomy" id="1485666"/>
    <lineage>
        <taxon>Bacteria</taxon>
        <taxon>Pseudomonadati</taxon>
        <taxon>Pseudomonadota</taxon>
        <taxon>Gammaproteobacteria</taxon>
        <taxon>Enterobacterales</taxon>
        <taxon>Enterobacteriaceae</taxon>
        <taxon>Candidatus Aschnera</taxon>
    </lineage>
</organism>
<dbReference type="AlphaFoldDB" id="A0AAT9G446"/>
<feature type="transmembrane region" description="Helical" evidence="1">
    <location>
        <begin position="89"/>
        <end position="115"/>
    </location>
</feature>
<feature type="transmembrane region" description="Helical" evidence="1">
    <location>
        <begin position="175"/>
        <end position="193"/>
    </location>
</feature>
<gene>
    <name evidence="2" type="ORF">ACHINZ_1450</name>
</gene>
<feature type="transmembrane region" description="Helical" evidence="1">
    <location>
        <begin position="6"/>
        <end position="25"/>
    </location>
</feature>
<keyword evidence="1" id="KW-0812">Transmembrane</keyword>
<dbReference type="EMBL" id="AP028961">
    <property type="protein sequence ID" value="BET44475.1"/>
    <property type="molecule type" value="Genomic_DNA"/>
</dbReference>
<evidence type="ECO:0000256" key="1">
    <source>
        <dbReference type="SAM" id="Phobius"/>
    </source>
</evidence>
<keyword evidence="1" id="KW-1133">Transmembrane helix</keyword>
<reference evidence="2" key="2">
    <citation type="submission" date="2023-10" db="EMBL/GenBank/DDBJ databases">
        <authorList>
            <person name="Koga R."/>
            <person name="Fukatsu T."/>
        </authorList>
    </citation>
    <scope>NUCLEOTIDE SEQUENCE</scope>
    <source>
        <strain evidence="2">Kw-01</strain>
    </source>
</reference>
<name>A0AAT9G446_9ENTR</name>
<dbReference type="InterPro" id="IPR003425">
    <property type="entry name" value="CCB3/YggT"/>
</dbReference>
<dbReference type="GO" id="GO:0016020">
    <property type="term" value="C:membrane"/>
    <property type="evidence" value="ECO:0007669"/>
    <property type="project" value="InterPro"/>
</dbReference>
<evidence type="ECO:0000313" key="2">
    <source>
        <dbReference type="EMBL" id="BET44475.1"/>
    </source>
</evidence>
<accession>A0AAT9G446</accession>
<protein>
    <submittedName>
        <fullName evidence="2">YggT family protein</fullName>
    </submittedName>
</protein>
<proteinExistence type="predicted"/>
<sequence>MQFLTFIIVTIIQLYIIFLLLRIWMQIVGINFSNPFLQFIVKSTEPTVGFFRNFIPVINNIDFAALFVSYIFTWSNIIFIMWFTNTISLINLSLIPISFIQLCIYAGKLIFWLILIRSISSWITQQHQIDYTLIQLTEPFISPIRKIIPMFNGIDLSPMIVMFILMSLNYLRLDILLFINPTITSILYSINYFM</sequence>